<evidence type="ECO:0000313" key="3">
    <source>
        <dbReference type="Proteomes" id="UP000255425"/>
    </source>
</evidence>
<sequence length="99" mass="11668">MRKIPKSVLDKLKKSTKNQISSGNYKYIHASDIESYMEELTKSGKYDFYDKKEFDSTLSNLKSHKKQLEQLSEKIVDAGQKMENRDKELSEMYQMFEDA</sequence>
<dbReference type="Proteomes" id="UP000255425">
    <property type="component" value="Unassembled WGS sequence"/>
</dbReference>
<dbReference type="EMBL" id="UHDZ01000001">
    <property type="protein sequence ID" value="SUM73490.1"/>
    <property type="molecule type" value="Genomic_DNA"/>
</dbReference>
<keyword evidence="3" id="KW-1185">Reference proteome</keyword>
<organism evidence="2 3">
    <name type="scientific">Staphylococcus saccharolyticus</name>
    <dbReference type="NCBI Taxonomy" id="33028"/>
    <lineage>
        <taxon>Bacteria</taxon>
        <taxon>Bacillati</taxon>
        <taxon>Bacillota</taxon>
        <taxon>Bacilli</taxon>
        <taxon>Bacillales</taxon>
        <taxon>Staphylococcaceae</taxon>
        <taxon>Staphylococcus</taxon>
    </lineage>
</organism>
<accession>A0A380H8U9</accession>
<dbReference type="AlphaFoldDB" id="A0A380H8U9"/>
<feature type="coiled-coil region" evidence="1">
    <location>
        <begin position="51"/>
        <end position="88"/>
    </location>
</feature>
<gene>
    <name evidence="2" type="ORF">NCTC11807_02177</name>
</gene>
<proteinExistence type="predicted"/>
<evidence type="ECO:0000256" key="1">
    <source>
        <dbReference type="SAM" id="Coils"/>
    </source>
</evidence>
<keyword evidence="1" id="KW-0175">Coiled coil</keyword>
<evidence type="ECO:0000313" key="2">
    <source>
        <dbReference type="EMBL" id="SUM73490.1"/>
    </source>
</evidence>
<protein>
    <submittedName>
        <fullName evidence="2">Pathogenicity island protein</fullName>
    </submittedName>
</protein>
<reference evidence="2 3" key="1">
    <citation type="submission" date="2018-06" db="EMBL/GenBank/DDBJ databases">
        <authorList>
            <consortium name="Pathogen Informatics"/>
            <person name="Doyle S."/>
        </authorList>
    </citation>
    <scope>NUCLEOTIDE SEQUENCE [LARGE SCALE GENOMIC DNA]</scope>
    <source>
        <strain evidence="2 3">NCTC11807</strain>
    </source>
</reference>
<name>A0A380H8U9_9STAP</name>